<dbReference type="Proteomes" id="UP000183469">
    <property type="component" value="Unassembled WGS sequence"/>
</dbReference>
<reference evidence="1 2" key="1">
    <citation type="submission" date="2016-10" db="EMBL/GenBank/DDBJ databases">
        <authorList>
            <person name="de Groot N.N."/>
        </authorList>
    </citation>
    <scope>NUCLEOTIDE SEQUENCE [LARGE SCALE GENOMIC DNA]</scope>
    <source>
        <strain evidence="1 2">DSM 2872</strain>
    </source>
</reference>
<organism evidence="1 2">
    <name type="scientific">Selenomonas ruminantium</name>
    <dbReference type="NCBI Taxonomy" id="971"/>
    <lineage>
        <taxon>Bacteria</taxon>
        <taxon>Bacillati</taxon>
        <taxon>Bacillota</taxon>
        <taxon>Negativicutes</taxon>
        <taxon>Selenomonadales</taxon>
        <taxon>Selenomonadaceae</taxon>
        <taxon>Selenomonas</taxon>
    </lineage>
</organism>
<accession>A0A1H3VPB6</accession>
<name>A0A1H3VPB6_SELRU</name>
<dbReference type="RefSeq" id="WP_074670549.1">
    <property type="nucleotide sequence ID" value="NZ_FNQG01000002.1"/>
</dbReference>
<gene>
    <name evidence="1" type="ORF">SAMN05660648_00451</name>
</gene>
<protein>
    <submittedName>
        <fullName evidence="1">Uncharacterized protein</fullName>
    </submittedName>
</protein>
<dbReference type="EMBL" id="FNQG01000002">
    <property type="protein sequence ID" value="SDZ76627.1"/>
    <property type="molecule type" value="Genomic_DNA"/>
</dbReference>
<dbReference type="OrthoDB" id="1663075at2"/>
<dbReference type="AlphaFoldDB" id="A0A1H3VPB6"/>
<evidence type="ECO:0000313" key="2">
    <source>
        <dbReference type="Proteomes" id="UP000183469"/>
    </source>
</evidence>
<sequence>MLEDYQHDYSKVYSWLSWGGLILPEVVRNKDGSLMGFIRYGKTAEITTDEISLDYPQGWAIWLDWHHFAGDNTKTLCLLWNPIRKHSNLLGVNIFDGISRGSETEEDYFRIVLMDLSRKVPAGYVLRQGEILSYLQSTLEMQFCEVAMPEIPLYLDAVLSKEMDFKVYNPNGQDRNRLTIRSKEIVVVSIKESLHKSKLDMVLNAFRQMDYRFCRRCLFMPEDNLQQELEKMTANWCPKRHSVRDYMLSKQVGKGGMISDTLVLALDRAEVKDYHKYIRAILEAVEVPFVVEDYKGKQCWWGTLPGMFRANGKIIPRREKDWKDFLCLKGV</sequence>
<evidence type="ECO:0000313" key="1">
    <source>
        <dbReference type="EMBL" id="SDZ76627.1"/>
    </source>
</evidence>
<proteinExistence type="predicted"/>